<dbReference type="STRING" id="380248.SAMN05216251_12716"/>
<protein>
    <recommendedName>
        <fullName evidence="2">DUF6884 domain-containing protein</fullName>
    </recommendedName>
</protein>
<evidence type="ECO:0000313" key="4">
    <source>
        <dbReference type="Proteomes" id="UP000199323"/>
    </source>
</evidence>
<feature type="region of interest" description="Disordered" evidence="1">
    <location>
        <begin position="411"/>
        <end position="500"/>
    </location>
</feature>
<feature type="domain" description="DUF6884" evidence="2">
    <location>
        <begin position="261"/>
        <end position="387"/>
    </location>
</feature>
<gene>
    <name evidence="3" type="ORF">SAMN05216251_12716</name>
</gene>
<name>A0A1I2L827_9ACTN</name>
<evidence type="ECO:0000256" key="1">
    <source>
        <dbReference type="SAM" id="MobiDB-lite"/>
    </source>
</evidence>
<feature type="compositionally biased region" description="Polar residues" evidence="1">
    <location>
        <begin position="411"/>
        <end position="425"/>
    </location>
</feature>
<evidence type="ECO:0000313" key="3">
    <source>
        <dbReference type="EMBL" id="SFF74650.1"/>
    </source>
</evidence>
<feature type="region of interest" description="Disordered" evidence="1">
    <location>
        <begin position="1"/>
        <end position="25"/>
    </location>
</feature>
<dbReference type="Proteomes" id="UP000199323">
    <property type="component" value="Unassembled WGS sequence"/>
</dbReference>
<accession>A0A1I2L827</accession>
<reference evidence="3 4" key="1">
    <citation type="submission" date="2016-10" db="EMBL/GenBank/DDBJ databases">
        <authorList>
            <person name="de Groot N.N."/>
        </authorList>
    </citation>
    <scope>NUCLEOTIDE SEQUENCE [LARGE SCALE GENOMIC DNA]</scope>
    <source>
        <strain evidence="3 4">CGMCC 4.3510</strain>
    </source>
</reference>
<dbReference type="EMBL" id="FONG01000027">
    <property type="protein sequence ID" value="SFF74650.1"/>
    <property type="molecule type" value="Genomic_DNA"/>
</dbReference>
<sequence>MTIDEDTTRPRRRPLRDVAGGPVQQAHRVDRCRSHMVASPLLLDDGQAVSRLSFPVQGEAARSLARAEAACVLAPRFGVRAQRLPSTRWSAVQVVVEGDPAPVARCVAAMPRILDYVEVLASEAARAFGRWSRHSCEAALVTALGAVELHTRAREFRAAAFDVAARVLAGPYTDSCVAARTELPPWDQVEAIAGGYASYGWVDVADAYDPAEVQQLLAHAIPATGYGALDHRTASHDTAGFEQLALPIPDSGHLRSSGTTVVVIPCSGAKLDRRATAGEIYTGRLHGQARRAADALTAGGGTVLVLSALHGFLSLTREIEPYEHRWNQPGSVTAVELLAQAAALGLADADDVILLTPSAYTARAARVWPEARAPLAHMGIGRQLARLASLREHSGSVFCVEGGGVFDAAPQTQRWPCGRQPSSGPADTWAGPPFTEPTTIPVSQSPTPSAETPGPTSTPDLGGRPGGGWWFGIAAGPCVQPPWPSTNQTGRHHRSDASAE</sequence>
<organism evidence="3 4">
    <name type="scientific">Actinacidiphila alni</name>
    <dbReference type="NCBI Taxonomy" id="380248"/>
    <lineage>
        <taxon>Bacteria</taxon>
        <taxon>Bacillati</taxon>
        <taxon>Actinomycetota</taxon>
        <taxon>Actinomycetes</taxon>
        <taxon>Kitasatosporales</taxon>
        <taxon>Streptomycetaceae</taxon>
        <taxon>Actinacidiphila</taxon>
    </lineage>
</organism>
<dbReference type="InterPro" id="IPR049251">
    <property type="entry name" value="DUF6884"/>
</dbReference>
<feature type="compositionally biased region" description="Polar residues" evidence="1">
    <location>
        <begin position="436"/>
        <end position="459"/>
    </location>
</feature>
<keyword evidence="4" id="KW-1185">Reference proteome</keyword>
<dbReference type="Pfam" id="PF21818">
    <property type="entry name" value="DUF6884"/>
    <property type="match status" value="1"/>
</dbReference>
<proteinExistence type="predicted"/>
<evidence type="ECO:0000259" key="2">
    <source>
        <dbReference type="Pfam" id="PF21818"/>
    </source>
</evidence>
<dbReference type="RefSeq" id="WP_093717195.1">
    <property type="nucleotide sequence ID" value="NZ_FONG01000027.1"/>
</dbReference>
<dbReference type="AlphaFoldDB" id="A0A1I2L827"/>
<dbReference type="OrthoDB" id="4729827at2"/>